<keyword evidence="4" id="KW-0233">DNA recombination</keyword>
<reference evidence="7 8" key="1">
    <citation type="submission" date="2019-06" db="EMBL/GenBank/DDBJ databases">
        <authorList>
            <person name="Teng J.L.L."/>
            <person name="Lee H.H."/>
            <person name="Lau S.K.P."/>
            <person name="Woo P.C.Y."/>
        </authorList>
    </citation>
    <scope>NUCLEOTIDE SEQUENCE [LARGE SCALE GENOMIC DNA]</scope>
    <source>
        <strain evidence="7 8">HKU70</strain>
    </source>
</reference>
<evidence type="ECO:0000259" key="6">
    <source>
        <dbReference type="PROSITE" id="PS51898"/>
    </source>
</evidence>
<proteinExistence type="inferred from homology"/>
<dbReference type="PANTHER" id="PTHR30629:SF2">
    <property type="entry name" value="PROPHAGE INTEGRASE INTS-RELATED"/>
    <property type="match status" value="1"/>
</dbReference>
<keyword evidence="3" id="KW-0238">DNA-binding</keyword>
<dbReference type="GO" id="GO:0003677">
    <property type="term" value="F:DNA binding"/>
    <property type="evidence" value="ECO:0007669"/>
    <property type="project" value="UniProtKB-KW"/>
</dbReference>
<protein>
    <submittedName>
        <fullName evidence="7">Site-specific integrase</fullName>
    </submittedName>
</protein>
<dbReference type="SUPFAM" id="SSF56349">
    <property type="entry name" value="DNA breaking-rejoining enzymes"/>
    <property type="match status" value="1"/>
</dbReference>
<evidence type="ECO:0000256" key="5">
    <source>
        <dbReference type="SAM" id="MobiDB-lite"/>
    </source>
</evidence>
<evidence type="ECO:0000256" key="1">
    <source>
        <dbReference type="ARBA" id="ARBA00008857"/>
    </source>
</evidence>
<dbReference type="AlphaFoldDB" id="A0A5C5RVY8"/>
<dbReference type="CDD" id="cd01189">
    <property type="entry name" value="INT_ICEBs1_C_like"/>
    <property type="match status" value="1"/>
</dbReference>
<dbReference type="PROSITE" id="PS51898">
    <property type="entry name" value="TYR_RECOMBINASE"/>
    <property type="match status" value="1"/>
</dbReference>
<keyword evidence="8" id="KW-1185">Reference proteome</keyword>
<dbReference type="EMBL" id="VIGV01000001">
    <property type="protein sequence ID" value="TWS26610.1"/>
    <property type="molecule type" value="Genomic_DNA"/>
</dbReference>
<accession>A0A5C5RVY8</accession>
<evidence type="ECO:0000313" key="7">
    <source>
        <dbReference type="EMBL" id="TWS26610.1"/>
    </source>
</evidence>
<organism evidence="7 8">
    <name type="scientific">Tsukamurella sputi</name>
    <dbReference type="NCBI Taxonomy" id="2591848"/>
    <lineage>
        <taxon>Bacteria</taxon>
        <taxon>Bacillati</taxon>
        <taxon>Actinomycetota</taxon>
        <taxon>Actinomycetes</taxon>
        <taxon>Mycobacteriales</taxon>
        <taxon>Tsukamurellaceae</taxon>
        <taxon>Tsukamurella</taxon>
    </lineage>
</organism>
<dbReference type="Gene3D" id="1.10.150.130">
    <property type="match status" value="1"/>
</dbReference>
<evidence type="ECO:0000256" key="4">
    <source>
        <dbReference type="ARBA" id="ARBA00023172"/>
    </source>
</evidence>
<evidence type="ECO:0000313" key="8">
    <source>
        <dbReference type="Proteomes" id="UP000319792"/>
    </source>
</evidence>
<feature type="compositionally biased region" description="Polar residues" evidence="5">
    <location>
        <begin position="12"/>
        <end position="26"/>
    </location>
</feature>
<evidence type="ECO:0000256" key="2">
    <source>
        <dbReference type="ARBA" id="ARBA00022908"/>
    </source>
</evidence>
<dbReference type="InterPro" id="IPR013762">
    <property type="entry name" value="Integrase-like_cat_sf"/>
</dbReference>
<dbReference type="InterPro" id="IPR011010">
    <property type="entry name" value="DNA_brk_join_enz"/>
</dbReference>
<dbReference type="InterPro" id="IPR002104">
    <property type="entry name" value="Integrase_catalytic"/>
</dbReference>
<name>A0A5C5RVY8_9ACTN</name>
<dbReference type="Gene3D" id="1.10.443.10">
    <property type="entry name" value="Intergrase catalytic core"/>
    <property type="match status" value="1"/>
</dbReference>
<feature type="domain" description="Tyr recombinase" evidence="6">
    <location>
        <begin position="217"/>
        <end position="414"/>
    </location>
</feature>
<dbReference type="PANTHER" id="PTHR30629">
    <property type="entry name" value="PROPHAGE INTEGRASE"/>
    <property type="match status" value="1"/>
</dbReference>
<gene>
    <name evidence="7" type="ORF">FK268_05155</name>
</gene>
<evidence type="ECO:0000256" key="3">
    <source>
        <dbReference type="ARBA" id="ARBA00023125"/>
    </source>
</evidence>
<feature type="region of interest" description="Disordered" evidence="5">
    <location>
        <begin position="1"/>
        <end position="37"/>
    </location>
</feature>
<dbReference type="Proteomes" id="UP000319792">
    <property type="component" value="Unassembled WGS sequence"/>
</dbReference>
<dbReference type="InterPro" id="IPR050808">
    <property type="entry name" value="Phage_Integrase"/>
</dbReference>
<sequence length="422" mass="45942">MTSRLGRWPVTPSATARNSSRPSKASCSMAGRPPLRIGAHGKITRTQLAPGKWRAYCRYRGTDGVTRPVERRTPDGVDDEYGKVAEDALLDHLQQVGSRNTSSITTSTLVPALLDSYLARAETSGDYAPRTIDTYRDGVRILKRVAAGVRVGELDAALAHDLLQGIERDHGAARAKQCKMQLRAIIQDAVLARAIPTNPINDLPAVRKSRRKTKQTKGARPVDGADLPRLLKRVRTSHRCRRWDLADVIVLAAATGARTGELLALRWSDIDLEQAAVTIEGHIYRATGQGLTWEAGTKAGTGRPLALPTFAVAMLKARREREGMQYGWLFPSAVGTLRDPSNVAGQFRDTRRYLGLADDVTLYSLRKTVATAVDSAGLSARIAADQLGHAKPSMTQNVYMQRNTMHREVAAALDRAAGVAAE</sequence>
<dbReference type="InterPro" id="IPR010998">
    <property type="entry name" value="Integrase_recombinase_N"/>
</dbReference>
<comment type="similarity">
    <text evidence="1">Belongs to the 'phage' integrase family.</text>
</comment>
<comment type="caution">
    <text evidence="7">The sequence shown here is derived from an EMBL/GenBank/DDBJ whole genome shotgun (WGS) entry which is preliminary data.</text>
</comment>
<dbReference type="GO" id="GO:0015074">
    <property type="term" value="P:DNA integration"/>
    <property type="evidence" value="ECO:0007669"/>
    <property type="project" value="UniProtKB-KW"/>
</dbReference>
<dbReference type="Pfam" id="PF00589">
    <property type="entry name" value="Phage_integrase"/>
    <property type="match status" value="1"/>
</dbReference>
<dbReference type="GO" id="GO:0006310">
    <property type="term" value="P:DNA recombination"/>
    <property type="evidence" value="ECO:0007669"/>
    <property type="project" value="UniProtKB-KW"/>
</dbReference>
<keyword evidence="2" id="KW-0229">DNA integration</keyword>
<reference evidence="7 8" key="2">
    <citation type="submission" date="2019-08" db="EMBL/GenBank/DDBJ databases">
        <title>Tsukamurella conjunctivitidis sp. nov., Tsukamurella assacharolytica sp. nov. and Tsukamurella sputae sp. nov. isolated from patients with conjunctivitis, bacteraemia (lymphoma) and respiratory infection (sputum) in Hong Kong.</title>
        <authorList>
            <person name="Fok K.M.N."/>
            <person name="Fong J.Y.H."/>
        </authorList>
    </citation>
    <scope>NUCLEOTIDE SEQUENCE [LARGE SCALE GENOMIC DNA]</scope>
    <source>
        <strain evidence="7 8">HKU70</strain>
    </source>
</reference>